<dbReference type="Pfam" id="PF14368">
    <property type="entry name" value="LTP_2"/>
    <property type="match status" value="1"/>
</dbReference>
<name>A0AAE2C436_9LAMI</name>
<evidence type="ECO:0000313" key="12">
    <source>
        <dbReference type="Proteomes" id="UP001289374"/>
    </source>
</evidence>
<feature type="signal peptide" evidence="9">
    <location>
        <begin position="1"/>
        <end position="33"/>
    </location>
</feature>
<evidence type="ECO:0000313" key="11">
    <source>
        <dbReference type="EMBL" id="KAK4408362.1"/>
    </source>
</evidence>
<sequence length="182" mass="18641">MVTTTTTTMTKAKTTSLLIITAIFLAALPCITAQPPSPAPEPPAATMAAPSPGPDCFTSLANMADCLTFVEYGSNLTKPDPACCPEVAELLNNQPICLCELLSNSTQFGISVDKNRALKLPSVCSLTAPSVSLCAAIGVPVADLAPSPSAGGSQSHGSPSNISASKQHFLIGLALVLFTSFF</sequence>
<evidence type="ECO:0000256" key="6">
    <source>
        <dbReference type="ARBA" id="ARBA00023157"/>
    </source>
</evidence>
<evidence type="ECO:0000256" key="8">
    <source>
        <dbReference type="ARBA" id="ARBA00023288"/>
    </source>
</evidence>
<dbReference type="GO" id="GO:0098552">
    <property type="term" value="C:side of membrane"/>
    <property type="evidence" value="ECO:0007669"/>
    <property type="project" value="UniProtKB-KW"/>
</dbReference>
<dbReference type="CDD" id="cd00010">
    <property type="entry name" value="AAI_LTSS"/>
    <property type="match status" value="1"/>
</dbReference>
<keyword evidence="4" id="KW-0472">Membrane</keyword>
<dbReference type="InterPro" id="IPR036312">
    <property type="entry name" value="Bifun_inhib/LTP/seed_sf"/>
</dbReference>
<evidence type="ECO:0000259" key="10">
    <source>
        <dbReference type="SMART" id="SM00499"/>
    </source>
</evidence>
<comment type="caution">
    <text evidence="11">The sequence shown here is derived from an EMBL/GenBank/DDBJ whole genome shotgun (WGS) entry which is preliminary data.</text>
</comment>
<dbReference type="SMART" id="SM00499">
    <property type="entry name" value="AAI"/>
    <property type="match status" value="1"/>
</dbReference>
<evidence type="ECO:0000256" key="1">
    <source>
        <dbReference type="ARBA" id="ARBA00004609"/>
    </source>
</evidence>
<keyword evidence="3" id="KW-1003">Cell membrane</keyword>
<dbReference type="GO" id="GO:0005886">
    <property type="term" value="C:plasma membrane"/>
    <property type="evidence" value="ECO:0007669"/>
    <property type="project" value="UniProtKB-SubCell"/>
</dbReference>
<evidence type="ECO:0000256" key="2">
    <source>
        <dbReference type="ARBA" id="ARBA00009748"/>
    </source>
</evidence>
<dbReference type="FunFam" id="1.10.110.10:FF:000001">
    <property type="entry name" value="Bifunctional inhibitor/lipid-transfer protein/seed storage 2S albumin superfamily protein"/>
    <property type="match status" value="1"/>
</dbReference>
<keyword evidence="7" id="KW-0325">Glycoprotein</keyword>
<evidence type="ECO:0000256" key="5">
    <source>
        <dbReference type="ARBA" id="ARBA00022729"/>
    </source>
</evidence>
<dbReference type="PANTHER" id="PTHR33044">
    <property type="entry name" value="BIFUNCTIONAL INHIBITOR/LIPID-TRANSFER PROTEIN/SEED STORAGE 2S ALBUMIN SUPERFAMILY PROTEIN-RELATED"/>
    <property type="match status" value="1"/>
</dbReference>
<dbReference type="EMBL" id="JACGWL010000002">
    <property type="protein sequence ID" value="KAK4408362.1"/>
    <property type="molecule type" value="Genomic_DNA"/>
</dbReference>
<keyword evidence="12" id="KW-1185">Reference proteome</keyword>
<dbReference type="InterPro" id="IPR043325">
    <property type="entry name" value="LTSS"/>
</dbReference>
<proteinExistence type="inferred from homology"/>
<evidence type="ECO:0000256" key="9">
    <source>
        <dbReference type="SAM" id="SignalP"/>
    </source>
</evidence>
<dbReference type="InterPro" id="IPR016140">
    <property type="entry name" value="Bifunc_inhib/LTP/seed_store"/>
</dbReference>
<feature type="domain" description="Bifunctional inhibitor/plant lipid transfer protein/seed storage helical" evidence="10">
    <location>
        <begin position="56"/>
        <end position="134"/>
    </location>
</feature>
<keyword evidence="8" id="KW-0449">Lipoprotein</keyword>
<dbReference type="Gene3D" id="1.10.110.10">
    <property type="entry name" value="Plant lipid-transfer and hydrophobic proteins"/>
    <property type="match status" value="1"/>
</dbReference>
<reference evidence="11" key="2">
    <citation type="journal article" date="2024" name="Plant">
        <title>Genomic evolution and insights into agronomic trait innovations of Sesamum species.</title>
        <authorList>
            <person name="Miao H."/>
            <person name="Wang L."/>
            <person name="Qu L."/>
            <person name="Liu H."/>
            <person name="Sun Y."/>
            <person name="Le M."/>
            <person name="Wang Q."/>
            <person name="Wei S."/>
            <person name="Zheng Y."/>
            <person name="Lin W."/>
            <person name="Duan Y."/>
            <person name="Cao H."/>
            <person name="Xiong S."/>
            <person name="Wang X."/>
            <person name="Wei L."/>
            <person name="Li C."/>
            <person name="Ma Q."/>
            <person name="Ju M."/>
            <person name="Zhao R."/>
            <person name="Li G."/>
            <person name="Mu C."/>
            <person name="Tian Q."/>
            <person name="Mei H."/>
            <person name="Zhang T."/>
            <person name="Gao T."/>
            <person name="Zhang H."/>
        </authorList>
    </citation>
    <scope>NUCLEOTIDE SEQUENCE</scope>
    <source>
        <strain evidence="11">K16</strain>
    </source>
</reference>
<evidence type="ECO:0000256" key="3">
    <source>
        <dbReference type="ARBA" id="ARBA00022475"/>
    </source>
</evidence>
<accession>A0AAE2C436</accession>
<dbReference type="Proteomes" id="UP001289374">
    <property type="component" value="Unassembled WGS sequence"/>
</dbReference>
<comment type="similarity">
    <text evidence="2">Belongs to the plant LTP family.</text>
</comment>
<keyword evidence="5 9" id="KW-0732">Signal</keyword>
<gene>
    <name evidence="11" type="ORF">Sango_0417200</name>
</gene>
<keyword evidence="6" id="KW-1015">Disulfide bond</keyword>
<feature type="chain" id="PRO_5042029953" evidence="9">
    <location>
        <begin position="34"/>
        <end position="182"/>
    </location>
</feature>
<evidence type="ECO:0000256" key="4">
    <source>
        <dbReference type="ARBA" id="ARBA00022622"/>
    </source>
</evidence>
<organism evidence="11 12">
    <name type="scientific">Sesamum angolense</name>
    <dbReference type="NCBI Taxonomy" id="2727404"/>
    <lineage>
        <taxon>Eukaryota</taxon>
        <taxon>Viridiplantae</taxon>
        <taxon>Streptophyta</taxon>
        <taxon>Embryophyta</taxon>
        <taxon>Tracheophyta</taxon>
        <taxon>Spermatophyta</taxon>
        <taxon>Magnoliopsida</taxon>
        <taxon>eudicotyledons</taxon>
        <taxon>Gunneridae</taxon>
        <taxon>Pentapetalae</taxon>
        <taxon>asterids</taxon>
        <taxon>lamiids</taxon>
        <taxon>Lamiales</taxon>
        <taxon>Pedaliaceae</taxon>
        <taxon>Sesamum</taxon>
    </lineage>
</organism>
<evidence type="ECO:0000256" key="7">
    <source>
        <dbReference type="ARBA" id="ARBA00023180"/>
    </source>
</evidence>
<comment type="subcellular location">
    <subcellularLocation>
        <location evidence="1">Cell membrane</location>
        <topology evidence="1">Lipid-anchor</topology>
        <topology evidence="1">GPI-anchor</topology>
    </subcellularLocation>
</comment>
<dbReference type="SUPFAM" id="SSF47699">
    <property type="entry name" value="Bifunctional inhibitor/lipid-transfer protein/seed storage 2S albumin"/>
    <property type="match status" value="1"/>
</dbReference>
<dbReference type="AlphaFoldDB" id="A0AAE2C436"/>
<protein>
    <submittedName>
        <fullName evidence="11">Xylogen-like protein 11</fullName>
    </submittedName>
</protein>
<keyword evidence="4" id="KW-0336">GPI-anchor</keyword>
<reference evidence="11" key="1">
    <citation type="submission" date="2020-06" db="EMBL/GenBank/DDBJ databases">
        <authorList>
            <person name="Li T."/>
            <person name="Hu X."/>
            <person name="Zhang T."/>
            <person name="Song X."/>
            <person name="Zhang H."/>
            <person name="Dai N."/>
            <person name="Sheng W."/>
            <person name="Hou X."/>
            <person name="Wei L."/>
        </authorList>
    </citation>
    <scope>NUCLEOTIDE SEQUENCE</scope>
    <source>
        <strain evidence="11">K16</strain>
        <tissue evidence="11">Leaf</tissue>
    </source>
</reference>